<dbReference type="Pfam" id="PF01844">
    <property type="entry name" value="HNH"/>
    <property type="match status" value="1"/>
</dbReference>
<evidence type="ECO:0000259" key="2">
    <source>
        <dbReference type="SMART" id="SM00507"/>
    </source>
</evidence>
<keyword evidence="4" id="KW-1185">Reference proteome</keyword>
<feature type="region of interest" description="Disordered" evidence="1">
    <location>
        <begin position="79"/>
        <end position="138"/>
    </location>
</feature>
<dbReference type="GO" id="GO:0004519">
    <property type="term" value="F:endonuclease activity"/>
    <property type="evidence" value="ECO:0007669"/>
    <property type="project" value="UniProtKB-KW"/>
</dbReference>
<organism evidence="3 4">
    <name type="scientific">Rhizobium phaseoli</name>
    <dbReference type="NCBI Taxonomy" id="396"/>
    <lineage>
        <taxon>Bacteria</taxon>
        <taxon>Pseudomonadati</taxon>
        <taxon>Pseudomonadota</taxon>
        <taxon>Alphaproteobacteria</taxon>
        <taxon>Hyphomicrobiales</taxon>
        <taxon>Rhizobiaceae</taxon>
        <taxon>Rhizobium/Agrobacterium group</taxon>
        <taxon>Rhizobium</taxon>
    </lineage>
</organism>
<evidence type="ECO:0000256" key="1">
    <source>
        <dbReference type="SAM" id="MobiDB-lite"/>
    </source>
</evidence>
<sequence>MSRREFSRATRQAALKRSGLKCEASGSRYGLEEGQRCNCSLSLGVQYDHDVPDQLGGDNSLENCRAVCVQCHKIKTRGDIQQIRKSDRQRDKASGVVRPAGKIKSAPFPKSPKAAGRQAKNQLPPRPLFRPAIEEPTP</sequence>
<dbReference type="CDD" id="cd00085">
    <property type="entry name" value="HNHc"/>
    <property type="match status" value="1"/>
</dbReference>
<reference evidence="3 4" key="1">
    <citation type="submission" date="2015-11" db="EMBL/GenBank/DDBJ databases">
        <title>The limits of bacterial species coexistence and the symbiotic plasmid transference in sympatric Rhizobium populations.</title>
        <authorList>
            <person name="Perez-Carrascal O.M."/>
            <person name="VanInsberghe D."/>
            <person name="Juarez S."/>
            <person name="Polz M.F."/>
            <person name="Vinuesa P."/>
            <person name="Gonzalez V."/>
        </authorList>
    </citation>
    <scope>NUCLEOTIDE SEQUENCE [LARGE SCALE GENOMIC DNA]</scope>
    <source>
        <strain evidence="3 4">N771</strain>
    </source>
</reference>
<keyword evidence="3" id="KW-0255">Endonuclease</keyword>
<evidence type="ECO:0000313" key="4">
    <source>
        <dbReference type="Proteomes" id="UP000078551"/>
    </source>
</evidence>
<dbReference type="InterPro" id="IPR003615">
    <property type="entry name" value="HNH_nuc"/>
</dbReference>
<dbReference type="RefSeq" id="WP_064832475.1">
    <property type="nucleotide sequence ID" value="NZ_CP013568.1"/>
</dbReference>
<name>A0ABN4QGC4_9HYPH</name>
<dbReference type="InterPro" id="IPR002711">
    <property type="entry name" value="HNH"/>
</dbReference>
<evidence type="ECO:0000313" key="3">
    <source>
        <dbReference type="EMBL" id="ANL84620.1"/>
    </source>
</evidence>
<protein>
    <submittedName>
        <fullName evidence="3">HNH endonuclease protein</fullName>
    </submittedName>
</protein>
<keyword evidence="3" id="KW-0378">Hydrolase</keyword>
<proteinExistence type="predicted"/>
<dbReference type="EMBL" id="CP013568">
    <property type="protein sequence ID" value="ANL84620.1"/>
    <property type="molecule type" value="Genomic_DNA"/>
</dbReference>
<gene>
    <name evidence="3" type="ORF">AMC81_CH01839</name>
</gene>
<dbReference type="SMART" id="SM00507">
    <property type="entry name" value="HNHc"/>
    <property type="match status" value="1"/>
</dbReference>
<dbReference type="Proteomes" id="UP000078551">
    <property type="component" value="Chromosome"/>
</dbReference>
<keyword evidence="3" id="KW-0540">Nuclease</keyword>
<feature type="compositionally biased region" description="Basic and acidic residues" evidence="1">
    <location>
        <begin position="79"/>
        <end position="93"/>
    </location>
</feature>
<dbReference type="Gene3D" id="1.10.30.50">
    <property type="match status" value="1"/>
</dbReference>
<feature type="domain" description="HNH nuclease" evidence="2">
    <location>
        <begin position="9"/>
        <end position="73"/>
    </location>
</feature>
<accession>A0ABN4QGC4</accession>